<dbReference type="Pfam" id="PF06253">
    <property type="entry name" value="MTTB"/>
    <property type="match status" value="1"/>
</dbReference>
<dbReference type="GO" id="GO:0015948">
    <property type="term" value="P:methanogenesis"/>
    <property type="evidence" value="ECO:0007669"/>
    <property type="project" value="InterPro"/>
</dbReference>
<evidence type="ECO:0000256" key="2">
    <source>
        <dbReference type="ARBA" id="ARBA00022603"/>
    </source>
</evidence>
<dbReference type="InterPro" id="IPR010426">
    <property type="entry name" value="MTTB_MeTrfase"/>
</dbReference>
<organism evidence="4 5">
    <name type="scientific">Blautia producta</name>
    <dbReference type="NCBI Taxonomy" id="33035"/>
    <lineage>
        <taxon>Bacteria</taxon>
        <taxon>Bacillati</taxon>
        <taxon>Bacillota</taxon>
        <taxon>Clostridia</taxon>
        <taxon>Lachnospirales</taxon>
        <taxon>Lachnospiraceae</taxon>
        <taxon>Blautia</taxon>
    </lineage>
</organism>
<proteinExistence type="inferred from homology"/>
<dbReference type="GO" id="GO:0032259">
    <property type="term" value="P:methylation"/>
    <property type="evidence" value="ECO:0007669"/>
    <property type="project" value="UniProtKB-KW"/>
</dbReference>
<evidence type="ECO:0000256" key="3">
    <source>
        <dbReference type="ARBA" id="ARBA00022679"/>
    </source>
</evidence>
<dbReference type="Gene3D" id="3.20.20.480">
    <property type="entry name" value="Trimethylamine methyltransferase-like"/>
    <property type="match status" value="1"/>
</dbReference>
<dbReference type="RefSeq" id="WP_018594536.1">
    <property type="nucleotide sequence ID" value="NZ_CABLBP010000014.1"/>
</dbReference>
<name>A0A7G5MRF5_9FIRM</name>
<dbReference type="GeneID" id="75055215"/>
<keyword evidence="3" id="KW-0808">Transferase</keyword>
<reference evidence="4 5" key="1">
    <citation type="submission" date="2019-04" db="EMBL/GenBank/DDBJ databases">
        <authorList>
            <person name="Schori C."/>
            <person name="Ahrens C."/>
        </authorList>
    </citation>
    <scope>NUCLEOTIDE SEQUENCE [LARGE SCALE GENOMIC DNA]</scope>
    <source>
        <strain evidence="4 5">DSM 2950</strain>
    </source>
</reference>
<accession>A0A7G5MRF5</accession>
<dbReference type="EMBL" id="CP039126">
    <property type="protein sequence ID" value="QMW77198.1"/>
    <property type="molecule type" value="Genomic_DNA"/>
</dbReference>
<comment type="similarity">
    <text evidence="1">Belongs to the trimethylamine methyltransferase family.</text>
</comment>
<sequence length="478" mass="52955">MEEMRRVSLSMFTDEDLQRVHDYSMKLLAENGVHIPSDRALGLFKKHGFCVDGTQVYMTELQVRDALEKAPSQFVMNGLDAKKSINLGGGDYGVPGPIGPVNITDLDKGIRRGTLQDVINLIKIYQGSKVMTMNSNNGVEANDVDPVNRHLEIMRALLNHTDKPFYTKLFSYEEMHQAIDMVEIAAGEKLRPGGKVYLAPGSAPSMSPMSYSREVADNIIALAERGQAVTMGTATSTGVTGPIRIFGTITMQNAEVLAGIVLAQLVNPGNPVGYGVGACPGIMKGATYCCGSPGRVMLQIGSMEMGKRFYHLPSRTIPYSTDALNCDIQCGIESYEGTMANILSNADYQLSEIGTLDGLMTTSYEKTIIDEEITSRLLYIRNGIDVSEEAASLESIMEEGSGGQFITSDDTLDYMYDSWYPDYTDWNSNYKKRPMEDYTYVLRRANEEWKRRLEEAPETLLDKSTAEEIDAYVEKHKK</sequence>
<dbReference type="GO" id="GO:0008168">
    <property type="term" value="F:methyltransferase activity"/>
    <property type="evidence" value="ECO:0007669"/>
    <property type="project" value="UniProtKB-KW"/>
</dbReference>
<dbReference type="InterPro" id="IPR038601">
    <property type="entry name" value="MttB-like_sf"/>
</dbReference>
<evidence type="ECO:0008006" key="6">
    <source>
        <dbReference type="Google" id="ProtNLM"/>
    </source>
</evidence>
<dbReference type="Proteomes" id="UP000515789">
    <property type="component" value="Chromosome"/>
</dbReference>
<evidence type="ECO:0000256" key="1">
    <source>
        <dbReference type="ARBA" id="ARBA00007137"/>
    </source>
</evidence>
<protein>
    <recommendedName>
        <fullName evidence="6">Trimethylamine methyltransferase</fullName>
    </recommendedName>
</protein>
<evidence type="ECO:0000313" key="4">
    <source>
        <dbReference type="EMBL" id="QMW77198.1"/>
    </source>
</evidence>
<dbReference type="AlphaFoldDB" id="A0A7G5MRF5"/>
<evidence type="ECO:0000313" key="5">
    <source>
        <dbReference type="Proteomes" id="UP000515789"/>
    </source>
</evidence>
<gene>
    <name evidence="4" type="ORF">E5259_06110</name>
</gene>
<keyword evidence="2" id="KW-0489">Methyltransferase</keyword>